<name>A0A8X6MNT5_NEPPI</name>
<dbReference type="EMBL" id="BMAW01049345">
    <property type="protein sequence ID" value="GFS70219.1"/>
    <property type="molecule type" value="Genomic_DNA"/>
</dbReference>
<reference evidence="1" key="1">
    <citation type="submission" date="2020-08" db="EMBL/GenBank/DDBJ databases">
        <title>Multicomponent nature underlies the extraordinary mechanical properties of spider dragline silk.</title>
        <authorList>
            <person name="Kono N."/>
            <person name="Nakamura H."/>
            <person name="Mori M."/>
            <person name="Yoshida Y."/>
            <person name="Ohtoshi R."/>
            <person name="Malay A.D."/>
            <person name="Moran D.A.P."/>
            <person name="Tomita M."/>
            <person name="Numata K."/>
            <person name="Arakawa K."/>
        </authorList>
    </citation>
    <scope>NUCLEOTIDE SEQUENCE</scope>
</reference>
<keyword evidence="2" id="KW-1185">Reference proteome</keyword>
<evidence type="ECO:0000313" key="2">
    <source>
        <dbReference type="Proteomes" id="UP000887013"/>
    </source>
</evidence>
<dbReference type="Proteomes" id="UP000887013">
    <property type="component" value="Unassembled WGS sequence"/>
</dbReference>
<accession>A0A8X6MNT5</accession>
<sequence length="170" mass="20062">MKATVWNKYSMQMKPGFGFFVHIRPFRLCLQQEKEKERAEEVQNKFTVHGVFSKINVVVLELKAMDSNIKHFNKVESGMNELLKCYRETNQEKKKISMQTILLSFFLTVTYSNSTLKNTQLLFHRPRLPNPDFLQLQISKQRNDKYMCMIFFINKNVVRCLIFIIPSVGA</sequence>
<dbReference type="AlphaFoldDB" id="A0A8X6MNT5"/>
<proteinExistence type="predicted"/>
<protein>
    <submittedName>
        <fullName evidence="1">Uncharacterized protein</fullName>
    </submittedName>
</protein>
<evidence type="ECO:0000313" key="1">
    <source>
        <dbReference type="EMBL" id="GFS70219.1"/>
    </source>
</evidence>
<gene>
    <name evidence="1" type="ORF">NPIL_216921</name>
</gene>
<comment type="caution">
    <text evidence="1">The sequence shown here is derived from an EMBL/GenBank/DDBJ whole genome shotgun (WGS) entry which is preliminary data.</text>
</comment>
<organism evidence="1 2">
    <name type="scientific">Nephila pilipes</name>
    <name type="common">Giant wood spider</name>
    <name type="synonym">Nephila maculata</name>
    <dbReference type="NCBI Taxonomy" id="299642"/>
    <lineage>
        <taxon>Eukaryota</taxon>
        <taxon>Metazoa</taxon>
        <taxon>Ecdysozoa</taxon>
        <taxon>Arthropoda</taxon>
        <taxon>Chelicerata</taxon>
        <taxon>Arachnida</taxon>
        <taxon>Araneae</taxon>
        <taxon>Araneomorphae</taxon>
        <taxon>Entelegynae</taxon>
        <taxon>Araneoidea</taxon>
        <taxon>Nephilidae</taxon>
        <taxon>Nephila</taxon>
    </lineage>
</organism>